<dbReference type="EMBL" id="BOMI01000033">
    <property type="protein sequence ID" value="GID73265.1"/>
    <property type="molecule type" value="Genomic_DNA"/>
</dbReference>
<dbReference type="RefSeq" id="WP_203761194.1">
    <property type="nucleotide sequence ID" value="NZ_BAAABO010000029.1"/>
</dbReference>
<reference evidence="1 2" key="1">
    <citation type="submission" date="2021-01" db="EMBL/GenBank/DDBJ databases">
        <title>Whole genome shotgun sequence of Actinoplanes deccanensis NBRC 13994.</title>
        <authorList>
            <person name="Komaki H."/>
            <person name="Tamura T."/>
        </authorList>
    </citation>
    <scope>NUCLEOTIDE SEQUENCE [LARGE SCALE GENOMIC DNA]</scope>
    <source>
        <strain evidence="1 2">NBRC 13994</strain>
    </source>
</reference>
<comment type="caution">
    <text evidence="1">The sequence shown here is derived from an EMBL/GenBank/DDBJ whole genome shotgun (WGS) entry which is preliminary data.</text>
</comment>
<evidence type="ECO:0000313" key="2">
    <source>
        <dbReference type="Proteomes" id="UP000609879"/>
    </source>
</evidence>
<protein>
    <submittedName>
        <fullName evidence="1">Uncharacterized protein</fullName>
    </submittedName>
</protein>
<dbReference type="Proteomes" id="UP000609879">
    <property type="component" value="Unassembled WGS sequence"/>
</dbReference>
<proteinExistence type="predicted"/>
<evidence type="ECO:0000313" key="1">
    <source>
        <dbReference type="EMBL" id="GID73265.1"/>
    </source>
</evidence>
<keyword evidence="2" id="KW-1185">Reference proteome</keyword>
<name>A0ABQ3XZY2_9ACTN</name>
<organism evidence="1 2">
    <name type="scientific">Paractinoplanes deccanensis</name>
    <dbReference type="NCBI Taxonomy" id="113561"/>
    <lineage>
        <taxon>Bacteria</taxon>
        <taxon>Bacillati</taxon>
        <taxon>Actinomycetota</taxon>
        <taxon>Actinomycetes</taxon>
        <taxon>Micromonosporales</taxon>
        <taxon>Micromonosporaceae</taxon>
        <taxon>Paractinoplanes</taxon>
    </lineage>
</organism>
<accession>A0ABQ3XZY2</accession>
<sequence>MTAVEPYEALRLPELPVTDQLRDAYSDLLTAVCGMPYPGGNADAIAYALRWMRANPERADVLLGRTEGATQ</sequence>
<gene>
    <name evidence="1" type="ORF">Ade02nite_19060</name>
</gene>